<evidence type="ECO:0000313" key="1">
    <source>
        <dbReference type="EMBL" id="ELR71229.1"/>
    </source>
</evidence>
<keyword evidence="2" id="KW-1185">Reference proteome</keyword>
<evidence type="ECO:0000313" key="2">
    <source>
        <dbReference type="Proteomes" id="UP000011135"/>
    </source>
</evidence>
<name>L8JUJ9_9BACT</name>
<dbReference type="InterPro" id="IPR022385">
    <property type="entry name" value="Rhs_assc_core"/>
</dbReference>
<dbReference type="STRING" id="1237149.C900_02844"/>
<comment type="caution">
    <text evidence="1">The sequence shown here is derived from an EMBL/GenBank/DDBJ whole genome shotgun (WGS) entry which is preliminary data.</text>
</comment>
<proteinExistence type="predicted"/>
<dbReference type="eggNOG" id="COG3209">
    <property type="taxonomic scope" value="Bacteria"/>
</dbReference>
<gene>
    <name evidence="1" type="ORF">C900_02844</name>
</gene>
<dbReference type="NCBIfam" id="TIGR03696">
    <property type="entry name" value="Rhs_assc_core"/>
    <property type="match status" value="1"/>
</dbReference>
<protein>
    <recommendedName>
        <fullName evidence="3">RHS repeat-associated core domain-containing protein</fullName>
    </recommendedName>
</protein>
<reference evidence="1 2" key="1">
    <citation type="submission" date="2012-12" db="EMBL/GenBank/DDBJ databases">
        <title>Genome assembly of Fulvivirga imtechensis AK7.</title>
        <authorList>
            <person name="Nupur N."/>
            <person name="Khatri I."/>
            <person name="Kumar R."/>
            <person name="Subramanian S."/>
            <person name="Pinnaka A."/>
        </authorList>
    </citation>
    <scope>NUCLEOTIDE SEQUENCE [LARGE SCALE GENOMIC DNA]</scope>
    <source>
        <strain evidence="1 2">AK7</strain>
    </source>
</reference>
<accession>L8JUJ9</accession>
<dbReference type="AlphaFoldDB" id="L8JUJ9"/>
<dbReference type="EMBL" id="AMZN01000043">
    <property type="protein sequence ID" value="ELR71229.1"/>
    <property type="molecule type" value="Genomic_DNA"/>
</dbReference>
<organism evidence="1 2">
    <name type="scientific">Fulvivirga imtechensis AK7</name>
    <dbReference type="NCBI Taxonomy" id="1237149"/>
    <lineage>
        <taxon>Bacteria</taxon>
        <taxon>Pseudomonadati</taxon>
        <taxon>Bacteroidota</taxon>
        <taxon>Cytophagia</taxon>
        <taxon>Cytophagales</taxon>
        <taxon>Fulvivirgaceae</taxon>
        <taxon>Fulvivirga</taxon>
    </lineage>
</organism>
<sequence>MFFDDMKVTLNESAVVQQDSYYPYGLTFNSNRRAYGDKNNYLFNSSSEYNDFTGYYEMPLRHYSPATGRMTGVDPYASSYLNESPYSFSGNNPIYYSDPSGGSYADLSRDDEFVNGGYRVFNGGGGYIPSRAFGWSQGIYRNDWSLAYGSDSYRKEQYISEQTGGYQKGQDFYNGDGGLIVTKNGKQGQWIDYYTNGIVDAEHYINSEFRVYDAQNGGGCPPGEDCNESNARNAITVLGMLMDYLYGKGPEHTTFSNDGIANAMRDSPGVNQARDLWYKEARTGRDMVNKPLTGVAASFTFPIGIINAGSDPVEQFIGTFRVQSIELINNGTELRYTLTNRTSFNSLMYHIAPSWPRSAYGPMGNTYQTYIFTEPINYKRLP</sequence>
<evidence type="ECO:0008006" key="3">
    <source>
        <dbReference type="Google" id="ProtNLM"/>
    </source>
</evidence>
<dbReference type="Proteomes" id="UP000011135">
    <property type="component" value="Unassembled WGS sequence"/>
</dbReference>
<dbReference type="Gene3D" id="2.180.10.10">
    <property type="entry name" value="RHS repeat-associated core"/>
    <property type="match status" value="1"/>
</dbReference>